<dbReference type="EMBL" id="JRES01000092">
    <property type="protein sequence ID" value="KNC34158.1"/>
    <property type="molecule type" value="Genomic_DNA"/>
</dbReference>
<dbReference type="Proteomes" id="UP000037069">
    <property type="component" value="Unassembled WGS sequence"/>
</dbReference>
<sequence>MALVNCEKFSAQDLILFIESMEQITRMESLKRQRIQRNRAKYLADTLRYLDQQYPAYSSATLSSTDRPEEESVLESFEQKHIAYNSTRLVQQNQYEVINHQVNAKCELEDSLSCHTTIYSLPYECVASTKLEEFDYETLDLKPKEKMEPHVYDEPTQMVKNDKVKSKCSLFNLVRKKYRKCFAKKSNNWRKSESWTRLTVV</sequence>
<keyword evidence="2" id="KW-1185">Reference proteome</keyword>
<comment type="caution">
    <text evidence="1">The sequence shown here is derived from an EMBL/GenBank/DDBJ whole genome shotgun (WGS) entry which is preliminary data.</text>
</comment>
<organism evidence="1 2">
    <name type="scientific">Lucilia cuprina</name>
    <name type="common">Green bottle fly</name>
    <name type="synonym">Australian sheep blowfly</name>
    <dbReference type="NCBI Taxonomy" id="7375"/>
    <lineage>
        <taxon>Eukaryota</taxon>
        <taxon>Metazoa</taxon>
        <taxon>Ecdysozoa</taxon>
        <taxon>Arthropoda</taxon>
        <taxon>Hexapoda</taxon>
        <taxon>Insecta</taxon>
        <taxon>Pterygota</taxon>
        <taxon>Neoptera</taxon>
        <taxon>Endopterygota</taxon>
        <taxon>Diptera</taxon>
        <taxon>Brachycera</taxon>
        <taxon>Muscomorpha</taxon>
        <taxon>Oestroidea</taxon>
        <taxon>Calliphoridae</taxon>
        <taxon>Luciliinae</taxon>
        <taxon>Lucilia</taxon>
    </lineage>
</organism>
<protein>
    <submittedName>
        <fullName evidence="1">Uncharacterized protein</fullName>
    </submittedName>
</protein>
<proteinExistence type="predicted"/>
<reference evidence="1 2" key="1">
    <citation type="journal article" date="2015" name="Nat. Commun.">
        <title>Lucilia cuprina genome unlocks parasitic fly biology to underpin future interventions.</title>
        <authorList>
            <person name="Anstead C.A."/>
            <person name="Korhonen P.K."/>
            <person name="Young N.D."/>
            <person name="Hall R.S."/>
            <person name="Jex A.R."/>
            <person name="Murali S.C."/>
            <person name="Hughes D.S."/>
            <person name="Lee S.F."/>
            <person name="Perry T."/>
            <person name="Stroehlein A.J."/>
            <person name="Ansell B.R."/>
            <person name="Breugelmans B."/>
            <person name="Hofmann A."/>
            <person name="Qu J."/>
            <person name="Dugan S."/>
            <person name="Lee S.L."/>
            <person name="Chao H."/>
            <person name="Dinh H."/>
            <person name="Han Y."/>
            <person name="Doddapaneni H.V."/>
            <person name="Worley K.C."/>
            <person name="Muzny D.M."/>
            <person name="Ioannidis P."/>
            <person name="Waterhouse R.M."/>
            <person name="Zdobnov E.M."/>
            <person name="James P.J."/>
            <person name="Bagnall N.H."/>
            <person name="Kotze A.C."/>
            <person name="Gibbs R.A."/>
            <person name="Richards S."/>
            <person name="Batterham P."/>
            <person name="Gasser R.B."/>
        </authorList>
    </citation>
    <scope>NUCLEOTIDE SEQUENCE [LARGE SCALE GENOMIC DNA]</scope>
    <source>
        <strain evidence="1 2">LS</strain>
        <tissue evidence="1">Full body</tissue>
    </source>
</reference>
<gene>
    <name evidence="1" type="ORF">FF38_07484</name>
</gene>
<dbReference type="AlphaFoldDB" id="A0A0L0CP73"/>
<evidence type="ECO:0000313" key="1">
    <source>
        <dbReference type="EMBL" id="KNC34158.1"/>
    </source>
</evidence>
<accession>A0A0L0CP73</accession>
<name>A0A0L0CP73_LUCCU</name>
<evidence type="ECO:0000313" key="2">
    <source>
        <dbReference type="Proteomes" id="UP000037069"/>
    </source>
</evidence>